<keyword evidence="2" id="KW-1185">Reference proteome</keyword>
<dbReference type="InterPro" id="IPR011013">
    <property type="entry name" value="Gal_mutarotase_sf_dom"/>
</dbReference>
<dbReference type="CDD" id="cd01081">
    <property type="entry name" value="Aldose_epim"/>
    <property type="match status" value="1"/>
</dbReference>
<organism evidence="1 2">
    <name type="scientific">Paenibacillus oenotherae</name>
    <dbReference type="NCBI Taxonomy" id="1435645"/>
    <lineage>
        <taxon>Bacteria</taxon>
        <taxon>Bacillati</taxon>
        <taxon>Bacillota</taxon>
        <taxon>Bacilli</taxon>
        <taxon>Bacillales</taxon>
        <taxon>Paenibacillaceae</taxon>
        <taxon>Paenibacillus</taxon>
    </lineage>
</organism>
<comment type="caution">
    <text evidence="1">The sequence shown here is derived from an EMBL/GenBank/DDBJ whole genome shotgun (WGS) entry which is preliminary data.</text>
</comment>
<dbReference type="InterPro" id="IPR008183">
    <property type="entry name" value="Aldose_1/G6P_1-epimerase"/>
</dbReference>
<dbReference type="Gene3D" id="2.70.98.10">
    <property type="match status" value="1"/>
</dbReference>
<proteinExistence type="predicted"/>
<reference evidence="1 2" key="1">
    <citation type="submission" date="2021-07" db="EMBL/GenBank/DDBJ databases">
        <title>Paenibacillus radiodurans sp. nov., isolated from the southeastern edge of Tengger Desert.</title>
        <authorList>
            <person name="Zhang G."/>
        </authorList>
    </citation>
    <scope>NUCLEOTIDE SEQUENCE [LARGE SCALE GENOMIC DNA]</scope>
    <source>
        <strain evidence="1 2">DT7-4</strain>
    </source>
</reference>
<accession>A0ABS7D3W2</accession>
<dbReference type="Pfam" id="PF01263">
    <property type="entry name" value="Aldose_epim"/>
    <property type="match status" value="1"/>
</dbReference>
<dbReference type="Proteomes" id="UP000812277">
    <property type="component" value="Unassembled WGS sequence"/>
</dbReference>
<evidence type="ECO:0000313" key="1">
    <source>
        <dbReference type="EMBL" id="MBW7474588.1"/>
    </source>
</evidence>
<dbReference type="EMBL" id="JAHZIJ010000003">
    <property type="protein sequence ID" value="MBW7474588.1"/>
    <property type="molecule type" value="Genomic_DNA"/>
</dbReference>
<dbReference type="SUPFAM" id="SSF74650">
    <property type="entry name" value="Galactose mutarotase-like"/>
    <property type="match status" value="1"/>
</dbReference>
<evidence type="ECO:0000313" key="2">
    <source>
        <dbReference type="Proteomes" id="UP000812277"/>
    </source>
</evidence>
<dbReference type="InterPro" id="IPR014718">
    <property type="entry name" value="GH-type_carb-bd"/>
</dbReference>
<name>A0ABS7D3W2_9BACL</name>
<protein>
    <submittedName>
        <fullName evidence="1">Aldose 1-epimerase</fullName>
    </submittedName>
</protein>
<sequence length="322" mass="37086">MYLGEKAIWLEGGRYEAALLPDNGGNLIAFRDTESGYRFLREPEDEDGMNKFKARPFVYGIPVLFPPNRYKDGEFPWNGRTYHFPVNEAETGNHLHGFFTDIPWTVVEFGHTNSESFVTIANRIDEKHEVYRYFPHKFTIKLRYSISEDGLQQQVMIRNEGDDEMPCLLAFHTAINAPFAPGSTAKDCRVKVTIGERWELDERMLPTGKYQQLTAEEEQLRDTGIYPFGGEMDNHYRAAPQNGRNRMELTDTKQAVTLIYDVGVSFKHWMIWNNFGKEGFLCPEPQINLVNAPQVDLPADQIGLFSLKPGEIWEESGRLYVK</sequence>
<gene>
    <name evidence="1" type="ORF">K0T92_07505</name>
</gene>